<keyword evidence="4 9" id="KW-0812">Transmembrane</keyword>
<dbReference type="NCBIfam" id="TIGR00728">
    <property type="entry name" value="OPT_sfam"/>
    <property type="match status" value="1"/>
</dbReference>
<keyword evidence="6" id="KW-0653">Protein transport</keyword>
<reference evidence="10 11" key="2">
    <citation type="submission" date="2017-02" db="EMBL/GenBank/DDBJ databases">
        <title>A genome survey and senescence transcriptome analysis in Lentinula edodes.</title>
        <authorList>
            <person name="Sakamoto Y."/>
            <person name="Nakade K."/>
            <person name="Sato S."/>
            <person name="Yoshida Y."/>
            <person name="Miyazaki K."/>
            <person name="Natsume S."/>
            <person name="Konno N."/>
        </authorList>
    </citation>
    <scope>NUCLEOTIDE SEQUENCE [LARGE SCALE GENOMIC DNA]</scope>
    <source>
        <strain evidence="10 11">NBRC 111202</strain>
    </source>
</reference>
<feature type="transmembrane region" description="Helical" evidence="9">
    <location>
        <begin position="181"/>
        <end position="199"/>
    </location>
</feature>
<protein>
    <submittedName>
        <fullName evidence="10">Opt oligopeptide transporter</fullName>
    </submittedName>
</protein>
<dbReference type="GO" id="GO:0035673">
    <property type="term" value="F:oligopeptide transmembrane transporter activity"/>
    <property type="evidence" value="ECO:0007669"/>
    <property type="project" value="InterPro"/>
</dbReference>
<comment type="caution">
    <text evidence="10">The sequence shown here is derived from an EMBL/GenBank/DDBJ whole genome shotgun (WGS) entry which is preliminary data.</text>
</comment>
<dbReference type="InterPro" id="IPR004648">
    <property type="entry name" value="Oligpept_transpt"/>
</dbReference>
<reference evidence="10 11" key="1">
    <citation type="submission" date="2016-08" db="EMBL/GenBank/DDBJ databases">
        <authorList>
            <consortium name="Lentinula edodes genome sequencing consortium"/>
            <person name="Sakamoto Y."/>
            <person name="Nakade K."/>
            <person name="Sato S."/>
            <person name="Yoshida Y."/>
            <person name="Miyazaki K."/>
            <person name="Natsume S."/>
            <person name="Konno N."/>
        </authorList>
    </citation>
    <scope>NUCLEOTIDE SEQUENCE [LARGE SCALE GENOMIC DNA]</scope>
    <source>
        <strain evidence="10 11">NBRC 111202</strain>
    </source>
</reference>
<evidence type="ECO:0000256" key="5">
    <source>
        <dbReference type="ARBA" id="ARBA00022856"/>
    </source>
</evidence>
<evidence type="ECO:0000256" key="1">
    <source>
        <dbReference type="ARBA" id="ARBA00004141"/>
    </source>
</evidence>
<dbReference type="InterPro" id="IPR004813">
    <property type="entry name" value="OPT"/>
</dbReference>
<comment type="similarity">
    <text evidence="2">Belongs to the oligopeptide OPT transporter family.</text>
</comment>
<keyword evidence="7 9" id="KW-1133">Transmembrane helix</keyword>
<evidence type="ECO:0000256" key="8">
    <source>
        <dbReference type="ARBA" id="ARBA00023136"/>
    </source>
</evidence>
<evidence type="ECO:0000256" key="4">
    <source>
        <dbReference type="ARBA" id="ARBA00022692"/>
    </source>
</evidence>
<feature type="transmembrane region" description="Helical" evidence="9">
    <location>
        <begin position="348"/>
        <end position="376"/>
    </location>
</feature>
<keyword evidence="3" id="KW-0813">Transport</keyword>
<dbReference type="NCBIfam" id="TIGR00727">
    <property type="entry name" value="ISP4_OPT"/>
    <property type="match status" value="1"/>
</dbReference>
<evidence type="ECO:0000256" key="9">
    <source>
        <dbReference type="SAM" id="Phobius"/>
    </source>
</evidence>
<dbReference type="GO" id="GO:0016020">
    <property type="term" value="C:membrane"/>
    <property type="evidence" value="ECO:0007669"/>
    <property type="project" value="UniProtKB-SubCell"/>
</dbReference>
<feature type="transmembrane region" description="Helical" evidence="9">
    <location>
        <begin position="309"/>
        <end position="328"/>
    </location>
</feature>
<keyword evidence="8 9" id="KW-0472">Membrane</keyword>
<feature type="transmembrane region" description="Helical" evidence="9">
    <location>
        <begin position="285"/>
        <end position="303"/>
    </location>
</feature>
<evidence type="ECO:0000256" key="3">
    <source>
        <dbReference type="ARBA" id="ARBA00022448"/>
    </source>
</evidence>
<feature type="transmembrane region" description="Helical" evidence="9">
    <location>
        <begin position="547"/>
        <end position="568"/>
    </location>
</feature>
<dbReference type="Proteomes" id="UP000188533">
    <property type="component" value="Unassembled WGS sequence"/>
</dbReference>
<dbReference type="PANTHER" id="PTHR22601">
    <property type="entry name" value="ISP4 LIKE PROTEIN"/>
    <property type="match status" value="1"/>
</dbReference>
<dbReference type="Pfam" id="PF03169">
    <property type="entry name" value="OPT"/>
    <property type="match status" value="1"/>
</dbReference>
<evidence type="ECO:0000256" key="7">
    <source>
        <dbReference type="ARBA" id="ARBA00022989"/>
    </source>
</evidence>
<evidence type="ECO:0000313" key="11">
    <source>
        <dbReference type="Proteomes" id="UP000188533"/>
    </source>
</evidence>
<keyword evidence="11" id="KW-1185">Reference proteome</keyword>
<proteinExistence type="inferred from homology"/>
<feature type="transmembrane region" description="Helical" evidence="9">
    <location>
        <begin position="729"/>
        <end position="747"/>
    </location>
</feature>
<evidence type="ECO:0000313" key="10">
    <source>
        <dbReference type="EMBL" id="GAV99857.1"/>
    </source>
</evidence>
<comment type="subcellular location">
    <subcellularLocation>
        <location evidence="1">Membrane</location>
        <topology evidence="1">Multi-pass membrane protein</topology>
    </subcellularLocation>
</comment>
<sequence>MFIAERISSSGFPFWVWKPPEVRLDTFPLGVDPISRSLFALSPAPFAMEDTKAYNSSTEEIISLPTRTIRARRAPDVPVDVDADAEFVKEHLNDPYMDLSRPYKSTESMELSDKKVQQLQYAPSELDAESNVDTFDRYSTSRAESRNSTAIEFDDESPYPEVRAAVSSTDDPEMLVNTFRMWFLGIVFAILVSGINQFFSARYPSVYISGIVVQLIVLPCGKLMERVLPTYRFNTFGFRWSLNPGPFTIKEHVCITIMANVVVGGAYATDIIATQKIFYNQAIPYGYQILLCIGSQVLGFSLGGLLRQFVVWPSSMIWPGALVNSALFNTLHKNYGKRDRGHMTRERFFLYAFLGSFAYYWLPGYLFTALSVFNWVCWIAPNNIPVNALFGTNTGLGMGVFTFDWSMIAYIGSPLVTPWWSELNTIVSLVIQFFILVPILYFTNAFNTAYLPISAPVAFDRTGAEYDVSQVVTNGQFDNDKYLSYSPVFIPATLCIAYASSFAAFSAVFVHTFLWFRRDIARRFRSTLKDERDVHSRLMQAYKEVPWYWYTAVGVVAMIFFLISVHLVPTNFPIWAAVFAFAISSLLSLPMAMLQAITNQQVGNIQVFYELIGGYVLPERPVAVVLFKGLTYVTTSQAIAFSGDMKLGHYMKVPPRLMFTVQTVAVVVACFTVTLVQNWMFANIEDYCSPDQKDGFICPSTNTFATSSLIWGGVGPTRMFNIGRPYNPLLFFYLIGAVLPIPFYMLARRFPLSFYRYINIPVFFGGVGALPPASGINYTSWAAVGFIFNYCMRRFHFRWWMRYNYILSAALDGGVAISLIVIFFAVQLPRGGFTLNWWGNTVWTNTADAMGLPFKLPDGPNGTFGPSTWA</sequence>
<evidence type="ECO:0000256" key="6">
    <source>
        <dbReference type="ARBA" id="ARBA00022927"/>
    </source>
</evidence>
<feature type="transmembrane region" description="Helical" evidence="9">
    <location>
        <begin position="657"/>
        <end position="676"/>
    </location>
</feature>
<name>A0A1Q3DXX2_LENED</name>
<dbReference type="AlphaFoldDB" id="A0A1Q3DXX2"/>
<organism evidence="10 11">
    <name type="scientific">Lentinula edodes</name>
    <name type="common">Shiitake mushroom</name>
    <name type="synonym">Lentinus edodes</name>
    <dbReference type="NCBI Taxonomy" id="5353"/>
    <lineage>
        <taxon>Eukaryota</taxon>
        <taxon>Fungi</taxon>
        <taxon>Dikarya</taxon>
        <taxon>Basidiomycota</taxon>
        <taxon>Agaricomycotina</taxon>
        <taxon>Agaricomycetes</taxon>
        <taxon>Agaricomycetidae</taxon>
        <taxon>Agaricales</taxon>
        <taxon>Marasmiineae</taxon>
        <taxon>Omphalotaceae</taxon>
        <taxon>Lentinula</taxon>
    </lineage>
</organism>
<feature type="transmembrane region" description="Helical" evidence="9">
    <location>
        <begin position="488"/>
        <end position="516"/>
    </location>
</feature>
<gene>
    <name evidence="10" type="ORF">LENED_001342</name>
</gene>
<feature type="transmembrane region" description="Helical" evidence="9">
    <location>
        <begin position="574"/>
        <end position="594"/>
    </location>
</feature>
<feature type="transmembrane region" description="Helical" evidence="9">
    <location>
        <begin position="804"/>
        <end position="826"/>
    </location>
</feature>
<dbReference type="GO" id="GO:0015031">
    <property type="term" value="P:protein transport"/>
    <property type="evidence" value="ECO:0007669"/>
    <property type="project" value="UniProtKB-KW"/>
</dbReference>
<accession>A0A1Q3DXX2</accession>
<keyword evidence="5" id="KW-0571">Peptide transport</keyword>
<feature type="transmembrane region" description="Helical" evidence="9">
    <location>
        <begin position="388"/>
        <end position="411"/>
    </location>
</feature>
<feature type="transmembrane region" description="Helical" evidence="9">
    <location>
        <begin position="423"/>
        <end position="442"/>
    </location>
</feature>
<evidence type="ECO:0000256" key="2">
    <source>
        <dbReference type="ARBA" id="ARBA00008807"/>
    </source>
</evidence>
<dbReference type="EMBL" id="BDGU01000020">
    <property type="protein sequence ID" value="GAV99857.1"/>
    <property type="molecule type" value="Genomic_DNA"/>
</dbReference>